<protein>
    <recommendedName>
        <fullName evidence="9">Ascorbate-specific PTS system EIIA component</fullName>
    </recommendedName>
    <alternativeName>
        <fullName evidence="10">Ascorbate-specific phosphotransferase enzyme IIA component</fullName>
    </alternativeName>
</protein>
<evidence type="ECO:0000256" key="8">
    <source>
        <dbReference type="ARBA" id="ARBA00037387"/>
    </source>
</evidence>
<keyword evidence="5" id="KW-0808">Transferase</keyword>
<keyword evidence="4" id="KW-0597">Phosphoprotein</keyword>
<reference evidence="13" key="1">
    <citation type="journal article" date="2019" name="Int. J. Syst. Evol. Microbiol.">
        <title>The Global Catalogue of Microorganisms (GCM) 10K type strain sequencing project: providing services to taxonomists for standard genome sequencing and annotation.</title>
        <authorList>
            <consortium name="The Broad Institute Genomics Platform"/>
            <consortium name="The Broad Institute Genome Sequencing Center for Infectious Disease"/>
            <person name="Wu L."/>
            <person name="Ma J."/>
        </authorList>
    </citation>
    <scope>NUCLEOTIDE SEQUENCE [LARGE SCALE GENOMIC DNA]</scope>
    <source>
        <strain evidence="13">CCM 8911</strain>
    </source>
</reference>
<evidence type="ECO:0000256" key="10">
    <source>
        <dbReference type="ARBA" id="ARBA00042072"/>
    </source>
</evidence>
<evidence type="ECO:0000256" key="4">
    <source>
        <dbReference type="ARBA" id="ARBA00022553"/>
    </source>
</evidence>
<organism evidence="12 13">
    <name type="scientific">Lacticaseibacillus jixianensis</name>
    <dbReference type="NCBI Taxonomy" id="2486012"/>
    <lineage>
        <taxon>Bacteria</taxon>
        <taxon>Bacillati</taxon>
        <taxon>Bacillota</taxon>
        <taxon>Bacilli</taxon>
        <taxon>Lactobacillales</taxon>
        <taxon>Lactobacillaceae</taxon>
        <taxon>Lacticaseibacillus</taxon>
    </lineage>
</organism>
<keyword evidence="13" id="KW-1185">Reference proteome</keyword>
<dbReference type="PANTHER" id="PTHR36203">
    <property type="entry name" value="ASCORBATE-SPECIFIC PTS SYSTEM EIIA COMPONENT"/>
    <property type="match status" value="1"/>
</dbReference>
<dbReference type="PANTHER" id="PTHR36203:SF1">
    <property type="entry name" value="ASCORBATE-SPECIFIC PTS SYSTEM EIIA COMPONENT"/>
    <property type="match status" value="1"/>
</dbReference>
<keyword evidence="2" id="KW-0813">Transport</keyword>
<dbReference type="SUPFAM" id="SSF55804">
    <property type="entry name" value="Phoshotransferase/anion transport protein"/>
    <property type="match status" value="1"/>
</dbReference>
<evidence type="ECO:0000256" key="7">
    <source>
        <dbReference type="ARBA" id="ARBA00022777"/>
    </source>
</evidence>
<evidence type="ECO:0000259" key="11">
    <source>
        <dbReference type="PROSITE" id="PS51094"/>
    </source>
</evidence>
<dbReference type="InterPro" id="IPR051351">
    <property type="entry name" value="Ascorbate-PTS_EIIA_comp"/>
</dbReference>
<evidence type="ECO:0000256" key="2">
    <source>
        <dbReference type="ARBA" id="ARBA00022448"/>
    </source>
</evidence>
<keyword evidence="6" id="KW-0598">Phosphotransferase system</keyword>
<dbReference type="Pfam" id="PF00359">
    <property type="entry name" value="PTS_EIIA_2"/>
    <property type="match status" value="1"/>
</dbReference>
<keyword evidence="7" id="KW-0418">Kinase</keyword>
<dbReference type="PROSITE" id="PS51094">
    <property type="entry name" value="PTS_EIIA_TYPE_2"/>
    <property type="match status" value="1"/>
</dbReference>
<dbReference type="InterPro" id="IPR016152">
    <property type="entry name" value="PTrfase/Anion_transptr"/>
</dbReference>
<keyword evidence="3" id="KW-0963">Cytoplasm</keyword>
<dbReference type="InterPro" id="IPR002178">
    <property type="entry name" value="PTS_EIIA_type-2_dom"/>
</dbReference>
<evidence type="ECO:0000256" key="9">
    <source>
        <dbReference type="ARBA" id="ARBA00041175"/>
    </source>
</evidence>
<dbReference type="Proteomes" id="UP001597249">
    <property type="component" value="Unassembled WGS sequence"/>
</dbReference>
<dbReference type="RefSeq" id="WP_164510747.1">
    <property type="nucleotide sequence ID" value="NZ_JBHTMO010000010.1"/>
</dbReference>
<evidence type="ECO:0000256" key="6">
    <source>
        <dbReference type="ARBA" id="ARBA00022683"/>
    </source>
</evidence>
<evidence type="ECO:0000256" key="1">
    <source>
        <dbReference type="ARBA" id="ARBA00004496"/>
    </source>
</evidence>
<proteinExistence type="predicted"/>
<keyword evidence="12" id="KW-0762">Sugar transport</keyword>
<name>A0ABW4B710_9LACO</name>
<gene>
    <name evidence="12" type="ORF">ACFQ3L_04360</name>
</gene>
<evidence type="ECO:0000256" key="3">
    <source>
        <dbReference type="ARBA" id="ARBA00022490"/>
    </source>
</evidence>
<evidence type="ECO:0000256" key="5">
    <source>
        <dbReference type="ARBA" id="ARBA00022679"/>
    </source>
</evidence>
<feature type="domain" description="PTS EIIA type-2" evidence="11">
    <location>
        <begin position="5"/>
        <end position="148"/>
    </location>
</feature>
<comment type="caution">
    <text evidence="12">The sequence shown here is derived from an EMBL/GenBank/DDBJ whole genome shotgun (WGS) entry which is preliminary data.</text>
</comment>
<dbReference type="CDD" id="cd00211">
    <property type="entry name" value="PTS_IIA_fru"/>
    <property type="match status" value="1"/>
</dbReference>
<comment type="subcellular location">
    <subcellularLocation>
        <location evidence="1">Cytoplasm</location>
    </subcellularLocation>
</comment>
<sequence length="149" mass="15611">MKLEELITPAMIQLKVPLYTREAAIQAGAALLMADGRTVAGYAEAIEANLSRFGPYFVIAPGVAMPHAPSSGIVKAAGVSVLTLKTPIHFGHEHNDPVSLVLTLAAPDGKAHMAAMGCLAQRLSQPGMIAQLTAATTKETILNLLTKEN</sequence>
<evidence type="ECO:0000313" key="12">
    <source>
        <dbReference type="EMBL" id="MFD1392822.1"/>
    </source>
</evidence>
<accession>A0ABW4B710</accession>
<evidence type="ECO:0000313" key="13">
    <source>
        <dbReference type="Proteomes" id="UP001597249"/>
    </source>
</evidence>
<comment type="function">
    <text evidence="8">The phosphoenolpyruvate-dependent sugar phosphotransferase system (sugar PTS), a major carbohydrate active transport system, catalyzes the phosphorylation of incoming sugar substrates concomitantly with their translocation across the cell membrane. The enzyme II UlaABC PTS system is involved in ascorbate transport.</text>
</comment>
<dbReference type="Gene3D" id="3.40.930.10">
    <property type="entry name" value="Mannitol-specific EII, Chain A"/>
    <property type="match status" value="1"/>
</dbReference>
<dbReference type="EMBL" id="JBHTMO010000010">
    <property type="protein sequence ID" value="MFD1392822.1"/>
    <property type="molecule type" value="Genomic_DNA"/>
</dbReference>